<evidence type="ECO:0000313" key="2">
    <source>
        <dbReference type="Proteomes" id="UP000016536"/>
    </source>
</evidence>
<proteinExistence type="predicted"/>
<comment type="caution">
    <text evidence="1">The sequence shown here is derived from an EMBL/GenBank/DDBJ whole genome shotgun (WGS) entry which is preliminary data.</text>
</comment>
<dbReference type="RefSeq" id="WP_021607900.1">
    <property type="nucleotide sequence ID" value="NZ_KE951839.1"/>
</dbReference>
<reference evidence="1 2" key="1">
    <citation type="submission" date="2013-08" db="EMBL/GenBank/DDBJ databases">
        <authorList>
            <person name="Weinstock G."/>
            <person name="Sodergren E."/>
            <person name="Wylie T."/>
            <person name="Fulton L."/>
            <person name="Fulton R."/>
            <person name="Fronick C."/>
            <person name="O'Laughlin M."/>
            <person name="Godfrey J."/>
            <person name="Miner T."/>
            <person name="Herter B."/>
            <person name="Appelbaum E."/>
            <person name="Cordes M."/>
            <person name="Lek S."/>
            <person name="Wollam A."/>
            <person name="Pepin K.H."/>
            <person name="Palsikar V.B."/>
            <person name="Mitreva M."/>
            <person name="Wilson R.K."/>
        </authorList>
    </citation>
    <scope>NUCLEOTIDE SEQUENCE [LARGE SCALE GENOMIC DNA]</scope>
    <source>
        <strain evidence="1 2">F0542</strain>
    </source>
</reference>
<accession>U1RXT7</accession>
<evidence type="ECO:0000313" key="1">
    <source>
        <dbReference type="EMBL" id="ERH24463.1"/>
    </source>
</evidence>
<protein>
    <submittedName>
        <fullName evidence="1">Uncharacterized protein</fullName>
    </submittedName>
</protein>
<organism evidence="1 2">
    <name type="scientific">Actinomyces johnsonii F0542</name>
    <dbReference type="NCBI Taxonomy" id="1321818"/>
    <lineage>
        <taxon>Bacteria</taxon>
        <taxon>Bacillati</taxon>
        <taxon>Actinomycetota</taxon>
        <taxon>Actinomycetes</taxon>
        <taxon>Actinomycetales</taxon>
        <taxon>Actinomycetaceae</taxon>
        <taxon>Actinomyces</taxon>
    </lineage>
</organism>
<keyword evidence="2" id="KW-1185">Reference proteome</keyword>
<name>U1RXT7_9ACTO</name>
<sequence>MGRSHAVLERFDVYAADMAEATGDVVGGKPRSSAVLARLPMPPPRLCPFERTSVSAHPPALLAIDDGVNGGGYPSVLMHLLVRGAF</sequence>
<dbReference type="AlphaFoldDB" id="U1RXT7"/>
<feature type="non-terminal residue" evidence="1">
    <location>
        <position position="86"/>
    </location>
</feature>
<gene>
    <name evidence="1" type="ORF">HMPREF1979_01256</name>
</gene>
<dbReference type="EMBL" id="AWSE01000061">
    <property type="protein sequence ID" value="ERH24463.1"/>
    <property type="molecule type" value="Genomic_DNA"/>
</dbReference>
<dbReference type="Proteomes" id="UP000016536">
    <property type="component" value="Unassembled WGS sequence"/>
</dbReference>
<dbReference type="HOGENOM" id="CLU_2502966_0_0_11"/>